<evidence type="ECO:0000256" key="1">
    <source>
        <dbReference type="SAM" id="MobiDB-lite"/>
    </source>
</evidence>
<feature type="compositionally biased region" description="Polar residues" evidence="1">
    <location>
        <begin position="76"/>
        <end position="86"/>
    </location>
</feature>
<organism evidence="3 4">
    <name type="scientific">Limnoraphis robusta CS-951</name>
    <dbReference type="NCBI Taxonomy" id="1637645"/>
    <lineage>
        <taxon>Bacteria</taxon>
        <taxon>Bacillati</taxon>
        <taxon>Cyanobacteriota</taxon>
        <taxon>Cyanophyceae</taxon>
        <taxon>Oscillatoriophycideae</taxon>
        <taxon>Oscillatoriales</taxon>
        <taxon>Sirenicapillariaceae</taxon>
        <taxon>Limnoraphis</taxon>
    </lineage>
</organism>
<dbReference type="EMBL" id="LATL02000235">
    <property type="protein sequence ID" value="KKD38949.1"/>
    <property type="molecule type" value="Genomic_DNA"/>
</dbReference>
<evidence type="ECO:0000313" key="3">
    <source>
        <dbReference type="EMBL" id="KKD38949.1"/>
    </source>
</evidence>
<accession>A0A0F5YJ40</accession>
<dbReference type="AlphaFoldDB" id="A0A0F5YJ40"/>
<name>A0A0F5YJ40_9CYAN</name>
<feature type="region of interest" description="Disordered" evidence="1">
    <location>
        <begin position="39"/>
        <end position="124"/>
    </location>
</feature>
<reference evidence="3 4" key="1">
    <citation type="submission" date="2015-06" db="EMBL/GenBank/DDBJ databases">
        <title>Draft genome assembly of filamentous brackish cyanobacterium Limnoraphis robusta strain CS-951.</title>
        <authorList>
            <person name="Willis A."/>
            <person name="Parks M."/>
            <person name="Burford M.A."/>
        </authorList>
    </citation>
    <scope>NUCLEOTIDE SEQUENCE [LARGE SCALE GENOMIC DNA]</scope>
    <source>
        <strain evidence="3 4">CS-951</strain>
    </source>
</reference>
<evidence type="ECO:0008006" key="5">
    <source>
        <dbReference type="Google" id="ProtNLM"/>
    </source>
</evidence>
<proteinExistence type="predicted"/>
<feature type="transmembrane region" description="Helical" evidence="2">
    <location>
        <begin position="202"/>
        <end position="230"/>
    </location>
</feature>
<sequence>MKQKGMSQTTAFMGGCMFTVMTALLLLIGWLLFGDLPSSNSKDASESNNSNQPYGVLPFSPPQANQPFGTLPFSPIQPNQPYNSFQLPPPPPLTATPTNPNDSPNSDSQLQNQLQQQQSATQQLTTQLERHRMQIEQLTTQTERQRMQIEQLTSQTEQQRIKNEQLLMQINEQQRMMAWTSGPSKAFPVQSVAGSSSNIQAAVLWVLVGIVVALFLGGSIFILSLIFVLTQPQRRSSSVKKYPMQPINFAWPYAFYDEQTDFLPPQVKTRRNR</sequence>
<comment type="caution">
    <text evidence="3">The sequence shown here is derived from an EMBL/GenBank/DDBJ whole genome shotgun (WGS) entry which is preliminary data.</text>
</comment>
<evidence type="ECO:0000313" key="4">
    <source>
        <dbReference type="Proteomes" id="UP000033607"/>
    </source>
</evidence>
<keyword evidence="2" id="KW-0812">Transmembrane</keyword>
<keyword evidence="2" id="KW-0472">Membrane</keyword>
<protein>
    <recommendedName>
        <fullName evidence="5">Heterocyst differentiation related protein</fullName>
    </recommendedName>
</protein>
<dbReference type="PROSITE" id="PS51257">
    <property type="entry name" value="PROKAR_LIPOPROTEIN"/>
    <property type="match status" value="1"/>
</dbReference>
<feature type="transmembrane region" description="Helical" evidence="2">
    <location>
        <begin position="12"/>
        <end position="33"/>
    </location>
</feature>
<gene>
    <name evidence="3" type="ORF">WN50_06100</name>
</gene>
<feature type="compositionally biased region" description="Polar residues" evidence="1">
    <location>
        <begin position="39"/>
        <end position="53"/>
    </location>
</feature>
<feature type="compositionally biased region" description="Low complexity" evidence="1">
    <location>
        <begin position="109"/>
        <end position="124"/>
    </location>
</feature>
<evidence type="ECO:0000256" key="2">
    <source>
        <dbReference type="SAM" id="Phobius"/>
    </source>
</evidence>
<dbReference type="Proteomes" id="UP000033607">
    <property type="component" value="Unassembled WGS sequence"/>
</dbReference>
<keyword evidence="2" id="KW-1133">Transmembrane helix</keyword>